<accession>A0A7W8K2D1</accession>
<proteinExistence type="predicted"/>
<evidence type="ECO:0000313" key="3">
    <source>
        <dbReference type="Proteomes" id="UP000552709"/>
    </source>
</evidence>
<feature type="region of interest" description="Disordered" evidence="1">
    <location>
        <begin position="1"/>
        <end position="29"/>
    </location>
</feature>
<dbReference type="Gene3D" id="1.10.1220.10">
    <property type="entry name" value="Met repressor-like"/>
    <property type="match status" value="1"/>
</dbReference>
<name>A0A7W8K2D1_9DEIO</name>
<keyword evidence="3" id="KW-1185">Reference proteome</keyword>
<reference evidence="2 3" key="1">
    <citation type="submission" date="2020-08" db="EMBL/GenBank/DDBJ databases">
        <title>Genomic Encyclopedia of Type Strains, Phase IV (KMG-IV): sequencing the most valuable type-strain genomes for metagenomic binning, comparative biology and taxonomic classification.</title>
        <authorList>
            <person name="Goeker M."/>
        </authorList>
    </citation>
    <scope>NUCLEOTIDE SEQUENCE [LARGE SCALE GENOMIC DNA]</scope>
    <source>
        <strain evidence="2 3">DSM 27939</strain>
    </source>
</reference>
<gene>
    <name evidence="2" type="ORF">HNQ08_005432</name>
</gene>
<dbReference type="InterPro" id="IPR013321">
    <property type="entry name" value="Arc_rbn_hlx_hlx"/>
</dbReference>
<dbReference type="GO" id="GO:0006355">
    <property type="term" value="P:regulation of DNA-templated transcription"/>
    <property type="evidence" value="ECO:0007669"/>
    <property type="project" value="InterPro"/>
</dbReference>
<feature type="compositionally biased region" description="Polar residues" evidence="1">
    <location>
        <begin position="1"/>
        <end position="14"/>
    </location>
</feature>
<dbReference type="CDD" id="cd21631">
    <property type="entry name" value="RHH_CopG_NikR-like"/>
    <property type="match status" value="1"/>
</dbReference>
<sequence length="84" mass="9440">MTTKKKTTDLSSMLGTAKRASDVPRPQVDVKPEVEHKVPEKRVTLTLNAELHRRLKTLASSRGIKVSELTDEVVGRYLNAIQDR</sequence>
<evidence type="ECO:0000256" key="1">
    <source>
        <dbReference type="SAM" id="MobiDB-lite"/>
    </source>
</evidence>
<protein>
    <submittedName>
        <fullName evidence="2">Putative DNA binding CopG/RHH family protein</fullName>
    </submittedName>
</protein>
<dbReference type="SUPFAM" id="SSF47598">
    <property type="entry name" value="Ribbon-helix-helix"/>
    <property type="match status" value="1"/>
</dbReference>
<comment type="caution">
    <text evidence="2">The sequence shown here is derived from an EMBL/GenBank/DDBJ whole genome shotgun (WGS) entry which is preliminary data.</text>
</comment>
<dbReference type="InterPro" id="IPR010985">
    <property type="entry name" value="Ribbon_hlx_hlx"/>
</dbReference>
<dbReference type="RefSeq" id="WP_184138223.1">
    <property type="nucleotide sequence ID" value="NZ_JACHFL010000035.1"/>
</dbReference>
<organism evidence="2 3">
    <name type="scientific">Deinococcus humi</name>
    <dbReference type="NCBI Taxonomy" id="662880"/>
    <lineage>
        <taxon>Bacteria</taxon>
        <taxon>Thermotogati</taxon>
        <taxon>Deinococcota</taxon>
        <taxon>Deinococci</taxon>
        <taxon>Deinococcales</taxon>
        <taxon>Deinococcaceae</taxon>
        <taxon>Deinococcus</taxon>
    </lineage>
</organism>
<dbReference type="Proteomes" id="UP000552709">
    <property type="component" value="Unassembled WGS sequence"/>
</dbReference>
<evidence type="ECO:0000313" key="2">
    <source>
        <dbReference type="EMBL" id="MBB5366303.1"/>
    </source>
</evidence>
<dbReference type="EMBL" id="JACHFL010000035">
    <property type="protein sequence ID" value="MBB5366303.1"/>
    <property type="molecule type" value="Genomic_DNA"/>
</dbReference>
<dbReference type="AlphaFoldDB" id="A0A7W8K2D1"/>